<dbReference type="PROSITE" id="PS50983">
    <property type="entry name" value="FE_B12_PBP"/>
    <property type="match status" value="1"/>
</dbReference>
<feature type="domain" description="Fe/B12 periplasmic-binding" evidence="16">
    <location>
        <begin position="51"/>
        <end position="305"/>
    </location>
</feature>
<dbReference type="RefSeq" id="WP_035346567.1">
    <property type="nucleotide sequence ID" value="NZ_BAUU01000032.1"/>
</dbReference>
<keyword evidence="7" id="KW-0479">Metal-binding</keyword>
<evidence type="ECO:0000256" key="10">
    <source>
        <dbReference type="ARBA" id="ARBA00023136"/>
    </source>
</evidence>
<evidence type="ECO:0000256" key="9">
    <source>
        <dbReference type="ARBA" id="ARBA00023004"/>
    </source>
</evidence>
<dbReference type="AlphaFoldDB" id="W4QKR1"/>
<dbReference type="PANTHER" id="PTHR30535:SF36">
    <property type="entry name" value="HIGH-AFFINITY HEME UPTAKE SYSTEM PROTEIN ISDE"/>
    <property type="match status" value="1"/>
</dbReference>
<keyword evidence="6" id="KW-0349">Heme</keyword>
<dbReference type="InterPro" id="IPR050902">
    <property type="entry name" value="ABC_Transporter_SBP"/>
</dbReference>
<evidence type="ECO:0000313" key="17">
    <source>
        <dbReference type="EMBL" id="GAE32238.1"/>
    </source>
</evidence>
<dbReference type="NCBIfam" id="TIGR03659">
    <property type="entry name" value="IsdE"/>
    <property type="match status" value="1"/>
</dbReference>
<dbReference type="SUPFAM" id="SSF53807">
    <property type="entry name" value="Helical backbone' metal receptor"/>
    <property type="match status" value="1"/>
</dbReference>
<dbReference type="Gene3D" id="3.40.50.1980">
    <property type="entry name" value="Nitrogenase molybdenum iron protein domain"/>
    <property type="match status" value="2"/>
</dbReference>
<keyword evidence="18" id="KW-1185">Reference proteome</keyword>
<evidence type="ECO:0000256" key="8">
    <source>
        <dbReference type="ARBA" id="ARBA00022729"/>
    </source>
</evidence>
<keyword evidence="8 15" id="KW-0732">Signal</keyword>
<evidence type="ECO:0000259" key="16">
    <source>
        <dbReference type="PROSITE" id="PS50983"/>
    </source>
</evidence>
<sequence>MKKMKWFVMIATLLIVVGCANEEPSTEEQTQSDQTMTASNEIDEQVEEGHRIVSTTVAATEIFDALEIDLIGIPTSYKDLPERYDGVQEVGNPMNPDMELVKSLQPTDVMSVTTLQTDLEDIFDAVDLPATFLNFQSVDDMLSEIQFIGERFNREEEATELISTIHDQFQVIEEKAQDNEKQTVLILMGVPGSYLVATEHSYIGDLVKRAGGVNIVEGEDVEYLASNTEYLQQANPDIILRAAHGMPDEVVEMFDEEFATNDIWKHFKAVQDERVYDLEEELFPTTGNLAVIEAMDVLYDMLYPE</sequence>
<keyword evidence="11" id="KW-0564">Palmitate</keyword>
<comment type="caution">
    <text evidence="17">The sequence shown here is derived from an EMBL/GenBank/DDBJ whole genome shotgun (WGS) entry which is preliminary data.</text>
</comment>
<dbReference type="OrthoDB" id="66025at2"/>
<keyword evidence="9" id="KW-0408">Iron</keyword>
<evidence type="ECO:0000256" key="15">
    <source>
        <dbReference type="SAM" id="SignalP"/>
    </source>
</evidence>
<gene>
    <name evidence="17" type="ORF">JCM9152_3762</name>
</gene>
<evidence type="ECO:0000256" key="5">
    <source>
        <dbReference type="ARBA" id="ARBA00022475"/>
    </source>
</evidence>
<evidence type="ECO:0000256" key="7">
    <source>
        <dbReference type="ARBA" id="ARBA00022723"/>
    </source>
</evidence>
<dbReference type="Proteomes" id="UP000018895">
    <property type="component" value="Unassembled WGS sequence"/>
</dbReference>
<feature type="signal peptide" evidence="15">
    <location>
        <begin position="1"/>
        <end position="20"/>
    </location>
</feature>
<dbReference type="GO" id="GO:0046872">
    <property type="term" value="F:metal ion binding"/>
    <property type="evidence" value="ECO:0007669"/>
    <property type="project" value="UniProtKB-KW"/>
</dbReference>
<dbReference type="InterPro" id="IPR019957">
    <property type="entry name" value="ABC_transptr_haem-bd_IsdE"/>
</dbReference>
<dbReference type="PANTHER" id="PTHR30535">
    <property type="entry name" value="VITAMIN B12-BINDING PROTEIN"/>
    <property type="match status" value="1"/>
</dbReference>
<organism evidence="17 18">
    <name type="scientific">Halalkalibacter hemicellulosilyticusJCM 9152</name>
    <dbReference type="NCBI Taxonomy" id="1236971"/>
    <lineage>
        <taxon>Bacteria</taxon>
        <taxon>Bacillati</taxon>
        <taxon>Bacillota</taxon>
        <taxon>Bacilli</taxon>
        <taxon>Bacillales</taxon>
        <taxon>Bacillaceae</taxon>
        <taxon>Halalkalibacter</taxon>
    </lineage>
</organism>
<keyword evidence="10" id="KW-0472">Membrane</keyword>
<keyword evidence="4" id="KW-0813">Transport</keyword>
<dbReference type="InterPro" id="IPR002491">
    <property type="entry name" value="ABC_transptr_periplasmic_BD"/>
</dbReference>
<dbReference type="STRING" id="1236971.JCM9152_3762"/>
<name>W4QKR1_9BACI</name>
<comment type="cofactor">
    <cofactor evidence="1">
        <name>heme b</name>
        <dbReference type="ChEBI" id="CHEBI:60344"/>
    </cofactor>
</comment>
<evidence type="ECO:0000256" key="1">
    <source>
        <dbReference type="ARBA" id="ARBA00001970"/>
    </source>
</evidence>
<proteinExistence type="inferred from homology"/>
<dbReference type="GO" id="GO:0016020">
    <property type="term" value="C:membrane"/>
    <property type="evidence" value="ECO:0007669"/>
    <property type="project" value="InterPro"/>
</dbReference>
<protein>
    <recommendedName>
        <fullName evidence="3">High-affinity heme uptake system protein IsdE</fullName>
    </recommendedName>
    <alternativeName>
        <fullName evidence="14">Iron-regulated surface determinant protein E</fullName>
    </alternativeName>
    <alternativeName>
        <fullName evidence="13">Staphylococcal iron-regulated protein F</fullName>
    </alternativeName>
</protein>
<evidence type="ECO:0000313" key="18">
    <source>
        <dbReference type="Proteomes" id="UP000018895"/>
    </source>
</evidence>
<evidence type="ECO:0000256" key="2">
    <source>
        <dbReference type="ARBA" id="ARBA00008814"/>
    </source>
</evidence>
<evidence type="ECO:0000256" key="14">
    <source>
        <dbReference type="ARBA" id="ARBA00031463"/>
    </source>
</evidence>
<accession>W4QKR1</accession>
<dbReference type="PROSITE" id="PS51257">
    <property type="entry name" value="PROKAR_LIPOPROTEIN"/>
    <property type="match status" value="1"/>
</dbReference>
<dbReference type="GO" id="GO:0015886">
    <property type="term" value="P:heme transport"/>
    <property type="evidence" value="ECO:0007669"/>
    <property type="project" value="InterPro"/>
</dbReference>
<dbReference type="GO" id="GO:0020037">
    <property type="term" value="F:heme binding"/>
    <property type="evidence" value="ECO:0007669"/>
    <property type="project" value="InterPro"/>
</dbReference>
<evidence type="ECO:0000256" key="3">
    <source>
        <dbReference type="ARBA" id="ARBA00015862"/>
    </source>
</evidence>
<keyword evidence="5" id="KW-1003">Cell membrane</keyword>
<evidence type="ECO:0000256" key="6">
    <source>
        <dbReference type="ARBA" id="ARBA00022617"/>
    </source>
</evidence>
<comment type="similarity">
    <text evidence="2">Belongs to the bacterial solute-binding protein 8 family.</text>
</comment>
<dbReference type="EMBL" id="BAUU01000032">
    <property type="protein sequence ID" value="GAE32238.1"/>
    <property type="molecule type" value="Genomic_DNA"/>
</dbReference>
<dbReference type="Pfam" id="PF01497">
    <property type="entry name" value="Peripla_BP_2"/>
    <property type="match status" value="1"/>
</dbReference>
<feature type="chain" id="PRO_5039462594" description="High-affinity heme uptake system protein IsdE" evidence="15">
    <location>
        <begin position="21"/>
        <end position="305"/>
    </location>
</feature>
<reference evidence="17" key="1">
    <citation type="journal article" date="2014" name="Genome Announc.">
        <title>Draft Genome Sequences of Three Alkaliphilic Bacillus Strains, Bacillus wakoensis JCM 9140T, Bacillus akibai JCM 9157T, and Bacillus hemicellulosilyticus JCM 9152T.</title>
        <authorList>
            <person name="Yuki M."/>
            <person name="Oshima K."/>
            <person name="Suda W."/>
            <person name="Oshida Y."/>
            <person name="Kitamura K."/>
            <person name="Iida T."/>
            <person name="Hattori M."/>
            <person name="Ohkuma M."/>
        </authorList>
    </citation>
    <scope>NUCLEOTIDE SEQUENCE [LARGE SCALE GENOMIC DNA]</scope>
    <source>
        <strain evidence="17">JCM 9152</strain>
    </source>
</reference>
<evidence type="ECO:0000256" key="11">
    <source>
        <dbReference type="ARBA" id="ARBA00023139"/>
    </source>
</evidence>
<dbReference type="GO" id="GO:0071281">
    <property type="term" value="P:cellular response to iron ion"/>
    <property type="evidence" value="ECO:0007669"/>
    <property type="project" value="TreeGrafter"/>
</dbReference>
<evidence type="ECO:0000256" key="13">
    <source>
        <dbReference type="ARBA" id="ARBA00031148"/>
    </source>
</evidence>
<keyword evidence="12" id="KW-0449">Lipoprotein</keyword>
<evidence type="ECO:0000256" key="12">
    <source>
        <dbReference type="ARBA" id="ARBA00023288"/>
    </source>
</evidence>
<evidence type="ECO:0000256" key="4">
    <source>
        <dbReference type="ARBA" id="ARBA00022448"/>
    </source>
</evidence>